<organism evidence="1 2">
    <name type="scientific">Diceros bicornis minor</name>
    <name type="common">South-central black rhinoceros</name>
    <dbReference type="NCBI Taxonomy" id="77932"/>
    <lineage>
        <taxon>Eukaryota</taxon>
        <taxon>Metazoa</taxon>
        <taxon>Chordata</taxon>
        <taxon>Craniata</taxon>
        <taxon>Vertebrata</taxon>
        <taxon>Euteleostomi</taxon>
        <taxon>Mammalia</taxon>
        <taxon>Eutheria</taxon>
        <taxon>Laurasiatheria</taxon>
        <taxon>Perissodactyla</taxon>
        <taxon>Rhinocerotidae</taxon>
        <taxon>Diceros</taxon>
    </lineage>
</organism>
<evidence type="ECO:0000313" key="2">
    <source>
        <dbReference type="Proteomes" id="UP000551758"/>
    </source>
</evidence>
<dbReference type="EMBL" id="JACDTQ010002022">
    <property type="protein sequence ID" value="KAF5920438.1"/>
    <property type="molecule type" value="Genomic_DNA"/>
</dbReference>
<dbReference type="AlphaFoldDB" id="A0A7J7EXS1"/>
<dbReference type="Proteomes" id="UP000551758">
    <property type="component" value="Unassembled WGS sequence"/>
</dbReference>
<reference evidence="1 2" key="1">
    <citation type="journal article" date="2020" name="Mol. Biol. Evol.">
        <title>Interspecific Gene Flow and the Evolution of Specialization in Black and White Rhinoceros.</title>
        <authorList>
            <person name="Moodley Y."/>
            <person name="Westbury M.V."/>
            <person name="Russo I.M."/>
            <person name="Gopalakrishnan S."/>
            <person name="Rakotoarivelo A."/>
            <person name="Olsen R.A."/>
            <person name="Prost S."/>
            <person name="Tunstall T."/>
            <person name="Ryder O.A."/>
            <person name="Dalen L."/>
            <person name="Bruford M.W."/>
        </authorList>
    </citation>
    <scope>NUCLEOTIDE SEQUENCE [LARGE SCALE GENOMIC DNA]</scope>
    <source>
        <strain evidence="1">SBR-YM</strain>
        <tissue evidence="1">Skin</tissue>
    </source>
</reference>
<gene>
    <name evidence="1" type="ORF">HPG69_009689</name>
</gene>
<sequence length="334" mass="39255">MKKSYKHIERSSSLVTIMIKKTTSVFITSRLTLKKYLFMFKLNHEKFDNILTEECVLMEVGTEFTFEMVFMSVLGGEKAGWLFLISIFTNQKHGPLMIEVRSESPIFLTLFTEEEMENELKLWVFKVFSELKQFLRSTSLSDIISLSSLELLLLKSVPTSSTSFGILSLLIMFSLSGTVNERALSYARIHPINTIEKEQTLVWKRNVYGIIRTREMKIEKLHYPKLNELVRRLFKSLHTYLVTVRHEEKGVVLETMKNYDSCCYGRVACEVSEFQQYVLELIQKTQQYFKVENCGIMINGHWVLKEMKRREGRRGEERKVFPSVSYNNCKYEDR</sequence>
<name>A0A7J7EXS1_DICBM</name>
<accession>A0A7J7EXS1</accession>
<keyword evidence="2" id="KW-1185">Reference proteome</keyword>
<proteinExistence type="predicted"/>
<comment type="caution">
    <text evidence="1">The sequence shown here is derived from an EMBL/GenBank/DDBJ whole genome shotgun (WGS) entry which is preliminary data.</text>
</comment>
<evidence type="ECO:0000313" key="1">
    <source>
        <dbReference type="EMBL" id="KAF5920438.1"/>
    </source>
</evidence>
<protein>
    <submittedName>
        <fullName evidence="1">Uncharacterized protein</fullName>
    </submittedName>
</protein>